<gene>
    <name evidence="3" type="ORF">R9Z33_23755</name>
</gene>
<name>A0ABZ0PI81_9PROT</name>
<keyword evidence="3" id="KW-0413">Isomerase</keyword>
<dbReference type="InterPro" id="IPR036979">
    <property type="entry name" value="CM_dom_sf"/>
</dbReference>
<dbReference type="PROSITE" id="PS51168">
    <property type="entry name" value="CHORISMATE_MUT_2"/>
    <property type="match status" value="1"/>
</dbReference>
<dbReference type="RefSeq" id="WP_318649057.1">
    <property type="nucleotide sequence ID" value="NZ_CP137852.1"/>
</dbReference>
<dbReference type="SUPFAM" id="SSF48600">
    <property type="entry name" value="Chorismate mutase II"/>
    <property type="match status" value="1"/>
</dbReference>
<dbReference type="EMBL" id="CP137852">
    <property type="protein sequence ID" value="WPB85092.1"/>
    <property type="molecule type" value="Genomic_DNA"/>
</dbReference>
<keyword evidence="4" id="KW-1185">Reference proteome</keyword>
<reference evidence="3 4" key="1">
    <citation type="submission" date="2023-11" db="EMBL/GenBank/DDBJ databases">
        <title>Arctic aerobic anoxygenic photoheterotroph Sediminicoccus rosea KRV36 adapts its photosynthesis to long days of polar summer.</title>
        <authorList>
            <person name="Tomasch J."/>
            <person name="Kopejtka K."/>
            <person name="Bily T."/>
            <person name="Gardiner A.T."/>
            <person name="Gardian Z."/>
            <person name="Shivaramu S."/>
            <person name="Koblizek M."/>
            <person name="Engelhardt F."/>
            <person name="Kaftan D."/>
        </authorList>
    </citation>
    <scope>NUCLEOTIDE SEQUENCE [LARGE SCALE GENOMIC DNA]</scope>
    <source>
        <strain evidence="3 4">R-30</strain>
    </source>
</reference>
<accession>A0ABZ0PI81</accession>
<dbReference type="SMART" id="SM00830">
    <property type="entry name" value="CM_2"/>
    <property type="match status" value="1"/>
</dbReference>
<dbReference type="EC" id="5.4.99.5" evidence="1"/>
<dbReference type="Gene3D" id="1.20.59.10">
    <property type="entry name" value="Chorismate mutase"/>
    <property type="match status" value="1"/>
</dbReference>
<sequence length="259" mass="27977">MSEPKPDPDTLEALRAEINSLDDAMHDLLMRRAEVVHRLSASQAKPAGTVLRPGREAAILRRLLARHAGPLPRPALVRLWRELFASSVAQQGNFSVALPADPALARLAAEHFGVTTPQRQHPSLGAALAALGHREASIAVLPWPRESDNAAEEWWTRFDAQHLSVIARLPFVSDREPPLEAAVIGLHPADPSGRDATLLRVEMPGEPSRSALAAHCGAGRVLIMRRGPGFTRALVETLETPPAGATILGRYAIPERGTK</sequence>
<evidence type="ECO:0000313" key="4">
    <source>
        <dbReference type="Proteomes" id="UP001305521"/>
    </source>
</evidence>
<feature type="domain" description="Chorismate mutase" evidence="2">
    <location>
        <begin position="5"/>
        <end position="95"/>
    </location>
</feature>
<dbReference type="Pfam" id="PF01817">
    <property type="entry name" value="CM_2"/>
    <property type="match status" value="1"/>
</dbReference>
<proteinExistence type="predicted"/>
<dbReference type="InterPro" id="IPR002701">
    <property type="entry name" value="CM_II_prokaryot"/>
</dbReference>
<dbReference type="GO" id="GO:0004106">
    <property type="term" value="F:chorismate mutase activity"/>
    <property type="evidence" value="ECO:0007669"/>
    <property type="project" value="UniProtKB-EC"/>
</dbReference>
<dbReference type="Proteomes" id="UP001305521">
    <property type="component" value="Chromosome"/>
</dbReference>
<evidence type="ECO:0000259" key="2">
    <source>
        <dbReference type="PROSITE" id="PS51168"/>
    </source>
</evidence>
<organism evidence="3 4">
    <name type="scientific">Sediminicoccus rosea</name>
    <dbReference type="NCBI Taxonomy" id="1225128"/>
    <lineage>
        <taxon>Bacteria</taxon>
        <taxon>Pseudomonadati</taxon>
        <taxon>Pseudomonadota</taxon>
        <taxon>Alphaproteobacteria</taxon>
        <taxon>Acetobacterales</taxon>
        <taxon>Roseomonadaceae</taxon>
        <taxon>Sediminicoccus</taxon>
    </lineage>
</organism>
<protein>
    <recommendedName>
        <fullName evidence="1">chorismate mutase</fullName>
        <ecNumber evidence="1">5.4.99.5</ecNumber>
    </recommendedName>
</protein>
<evidence type="ECO:0000256" key="1">
    <source>
        <dbReference type="ARBA" id="ARBA00012404"/>
    </source>
</evidence>
<dbReference type="InterPro" id="IPR036263">
    <property type="entry name" value="Chorismate_II_sf"/>
</dbReference>
<evidence type="ECO:0000313" key="3">
    <source>
        <dbReference type="EMBL" id="WPB85092.1"/>
    </source>
</evidence>